<dbReference type="InParanoid" id="M1DRZ3"/>
<accession>M1DRZ3</accession>
<feature type="domain" description="Putative plant transposon protein" evidence="1">
    <location>
        <begin position="68"/>
        <end position="126"/>
    </location>
</feature>
<evidence type="ECO:0000259" key="1">
    <source>
        <dbReference type="Pfam" id="PF20167"/>
    </source>
</evidence>
<reference evidence="3" key="1">
    <citation type="journal article" date="2011" name="Nature">
        <title>Genome sequence and analysis of the tuber crop potato.</title>
        <authorList>
            <consortium name="The Potato Genome Sequencing Consortium"/>
        </authorList>
    </citation>
    <scope>NUCLEOTIDE SEQUENCE [LARGE SCALE GENOMIC DNA]</scope>
    <source>
        <strain evidence="3">cv. DM1-3 516 R44</strain>
    </source>
</reference>
<sequence>MWSTLKFHKFEIFTKPQGIYIPTWIRESYSSYEKLVPRGKKKASAFKPVHYVVVWGKNVKCSNTNINENESILRHPKAACLGCILHREKLNLGLIIEQKMAMRAKQIHTSLLFSLLITELCRQVHVHMNKKMNVVEMREHRESINGHRLALDALAVRVDACEQGRGNSIAVTALKADVAG</sequence>
<dbReference type="InterPro" id="IPR046796">
    <property type="entry name" value="Transposase_32_dom"/>
</dbReference>
<dbReference type="EnsemblPlants" id="PGSC0003DMT400093444">
    <property type="protein sequence ID" value="PGSC0003DMT400093444"/>
    <property type="gene ID" value="PGSC0003DMG400043015"/>
</dbReference>
<evidence type="ECO:0000313" key="3">
    <source>
        <dbReference type="Proteomes" id="UP000011115"/>
    </source>
</evidence>
<reference evidence="2" key="2">
    <citation type="submission" date="2015-06" db="UniProtKB">
        <authorList>
            <consortium name="EnsemblPlants"/>
        </authorList>
    </citation>
    <scope>IDENTIFICATION</scope>
    <source>
        <strain evidence="2">DM1-3 516 R44</strain>
    </source>
</reference>
<organism evidence="2 3">
    <name type="scientific">Solanum tuberosum</name>
    <name type="common">Potato</name>
    <dbReference type="NCBI Taxonomy" id="4113"/>
    <lineage>
        <taxon>Eukaryota</taxon>
        <taxon>Viridiplantae</taxon>
        <taxon>Streptophyta</taxon>
        <taxon>Embryophyta</taxon>
        <taxon>Tracheophyta</taxon>
        <taxon>Spermatophyta</taxon>
        <taxon>Magnoliopsida</taxon>
        <taxon>eudicotyledons</taxon>
        <taxon>Gunneridae</taxon>
        <taxon>Pentapetalae</taxon>
        <taxon>asterids</taxon>
        <taxon>lamiids</taxon>
        <taxon>Solanales</taxon>
        <taxon>Solanaceae</taxon>
        <taxon>Solanoideae</taxon>
        <taxon>Solaneae</taxon>
        <taxon>Solanum</taxon>
    </lineage>
</organism>
<dbReference type="Proteomes" id="UP000011115">
    <property type="component" value="Unassembled WGS sequence"/>
</dbReference>
<proteinExistence type="predicted"/>
<dbReference type="AlphaFoldDB" id="M1DRZ3"/>
<dbReference type="PANTHER" id="PTHR33180">
    <property type="entry name" value="PHOTOSYSTEM II CP43 REACTION CENTER PROTEIN"/>
    <property type="match status" value="1"/>
</dbReference>
<protein>
    <recommendedName>
        <fullName evidence="1">Putative plant transposon protein domain-containing protein</fullName>
    </recommendedName>
</protein>
<dbReference type="Pfam" id="PF20167">
    <property type="entry name" value="Transposase_32"/>
    <property type="match status" value="1"/>
</dbReference>
<dbReference type="PANTHER" id="PTHR33180:SF31">
    <property type="entry name" value="POLYPROTEIN PROTEIN"/>
    <property type="match status" value="1"/>
</dbReference>
<dbReference type="HOGENOM" id="CLU_1498821_0_0_1"/>
<keyword evidence="3" id="KW-1185">Reference proteome</keyword>
<dbReference type="PaxDb" id="4113-PGSC0003DMT400093444"/>
<name>M1DRZ3_SOLTU</name>
<evidence type="ECO:0000313" key="2">
    <source>
        <dbReference type="EnsemblPlants" id="PGSC0003DMT400093444"/>
    </source>
</evidence>
<dbReference type="Gramene" id="PGSC0003DMT400093444">
    <property type="protein sequence ID" value="PGSC0003DMT400093444"/>
    <property type="gene ID" value="PGSC0003DMG400043015"/>
</dbReference>